<dbReference type="SMART" id="SM00382">
    <property type="entry name" value="AAA"/>
    <property type="match status" value="1"/>
</dbReference>
<dbReference type="InterPro" id="IPR037257">
    <property type="entry name" value="T2SS_E_N_sf"/>
</dbReference>
<comment type="caution">
    <text evidence="5">The sequence shown here is derived from an EMBL/GenBank/DDBJ whole genome shotgun (WGS) entry which is preliminary data.</text>
</comment>
<evidence type="ECO:0000256" key="3">
    <source>
        <dbReference type="ARBA" id="ARBA00022840"/>
    </source>
</evidence>
<name>A0ABT2T0D8_9FIRM</name>
<dbReference type="Gene3D" id="3.30.450.90">
    <property type="match status" value="1"/>
</dbReference>
<reference evidence="5 6" key="1">
    <citation type="journal article" date="2021" name="ISME Commun">
        <title>Automated analysis of genomic sequences facilitates high-throughput and comprehensive description of bacteria.</title>
        <authorList>
            <person name="Hitch T.C.A."/>
        </authorList>
    </citation>
    <scope>NUCLEOTIDE SEQUENCE [LARGE SCALE GENOMIC DNA]</scope>
    <source>
        <strain evidence="5 6">Sanger_18</strain>
    </source>
</reference>
<proteinExistence type="inferred from homology"/>
<dbReference type="RefSeq" id="WP_262573511.1">
    <property type="nucleotide sequence ID" value="NZ_JAOQKJ010000003.1"/>
</dbReference>
<evidence type="ECO:0000313" key="5">
    <source>
        <dbReference type="EMBL" id="MCU6743675.1"/>
    </source>
</evidence>
<dbReference type="SUPFAM" id="SSF160246">
    <property type="entry name" value="EspE N-terminal domain-like"/>
    <property type="match status" value="1"/>
</dbReference>
<dbReference type="InterPro" id="IPR003593">
    <property type="entry name" value="AAA+_ATPase"/>
</dbReference>
<organism evidence="5 6">
    <name type="scientific">Suilimivivens aceti</name>
    <dbReference type="NCBI Taxonomy" id="2981774"/>
    <lineage>
        <taxon>Bacteria</taxon>
        <taxon>Bacillati</taxon>
        <taxon>Bacillota</taxon>
        <taxon>Clostridia</taxon>
        <taxon>Lachnospirales</taxon>
        <taxon>Lachnospiraceae</taxon>
        <taxon>Suilimivivens</taxon>
    </lineage>
</organism>
<dbReference type="Pfam" id="PF05157">
    <property type="entry name" value="MshEN"/>
    <property type="match status" value="1"/>
</dbReference>
<dbReference type="InterPro" id="IPR007831">
    <property type="entry name" value="T2SS_GspE_N"/>
</dbReference>
<dbReference type="InterPro" id="IPR001482">
    <property type="entry name" value="T2SS/T4SS_dom"/>
</dbReference>
<dbReference type="Pfam" id="PF00437">
    <property type="entry name" value="T2SSE"/>
    <property type="match status" value="1"/>
</dbReference>
<evidence type="ECO:0000313" key="6">
    <source>
        <dbReference type="Proteomes" id="UP001652432"/>
    </source>
</evidence>
<accession>A0ABT2T0D8</accession>
<protein>
    <submittedName>
        <fullName evidence="5">ATPase, T2SS/T4P/T4SS family</fullName>
    </submittedName>
</protein>
<dbReference type="SUPFAM" id="SSF52540">
    <property type="entry name" value="P-loop containing nucleoside triphosphate hydrolases"/>
    <property type="match status" value="1"/>
</dbReference>
<keyword evidence="3" id="KW-0067">ATP-binding</keyword>
<dbReference type="Gene3D" id="3.40.50.300">
    <property type="entry name" value="P-loop containing nucleotide triphosphate hydrolases"/>
    <property type="match status" value="1"/>
</dbReference>
<dbReference type="PANTHER" id="PTHR30258:SF1">
    <property type="entry name" value="PROTEIN TRANSPORT PROTEIN HOFB HOMOLOG"/>
    <property type="match status" value="1"/>
</dbReference>
<keyword evidence="2" id="KW-0547">Nucleotide-binding</keyword>
<evidence type="ECO:0000259" key="4">
    <source>
        <dbReference type="PROSITE" id="PS00662"/>
    </source>
</evidence>
<evidence type="ECO:0000256" key="2">
    <source>
        <dbReference type="ARBA" id="ARBA00022741"/>
    </source>
</evidence>
<dbReference type="CDD" id="cd01129">
    <property type="entry name" value="PulE-GspE-like"/>
    <property type="match status" value="1"/>
</dbReference>
<dbReference type="EMBL" id="JAOQKJ010000003">
    <property type="protein sequence ID" value="MCU6743675.1"/>
    <property type="molecule type" value="Genomic_DNA"/>
</dbReference>
<dbReference type="Gene3D" id="3.30.300.160">
    <property type="entry name" value="Type II secretion system, protein E, N-terminal domain"/>
    <property type="match status" value="1"/>
</dbReference>
<dbReference type="PANTHER" id="PTHR30258">
    <property type="entry name" value="TYPE II SECRETION SYSTEM PROTEIN GSPE-RELATED"/>
    <property type="match status" value="1"/>
</dbReference>
<evidence type="ECO:0000256" key="1">
    <source>
        <dbReference type="ARBA" id="ARBA00006611"/>
    </source>
</evidence>
<feature type="domain" description="Bacterial type II secretion system protein E" evidence="4">
    <location>
        <begin position="384"/>
        <end position="398"/>
    </location>
</feature>
<keyword evidence="6" id="KW-1185">Reference proteome</keyword>
<dbReference type="PROSITE" id="PS00662">
    <property type="entry name" value="T2SP_E"/>
    <property type="match status" value="1"/>
</dbReference>
<gene>
    <name evidence="5" type="ORF">OCV77_04015</name>
</gene>
<sequence length="568" mass="62878">MALFGKRVRIGDLLLSQGMITQQQLDTALSEQKIRKTKLGETLIALGYVSQKDFSDVLSRQLGVESVDLRKEGLQDAAIRLVPEDIMKKYELVPFAIDENNSNILKIAMSDPMYLPAIDDVSLITGMEVVPYFAPTAQIAMQIDRMFGKKQAMEAAAQYQLEHADELREEEESASNAEVDNAPIVKIVRTMLEQAIRQGASDIHIEPLERNLRIRYRIDGALREVMDYNTTLLPAMVARVKIMSGLDISEKRKPQDGRLTLQVDNREYDVRVSVLPTVFGEKTVMRLTAKDGLSREKKYLGLTPEDEERLDGILKNPHGIILVTGPTGSGKSTTCYTVLSELNREEVNIITVEDPVEANVDGVNQVQVNVKADLTFANALRSILRQDPDIIMVGEIRDGETAGIAVKASITGHLVISTLHTNSTAASITRLIDMGVEPYLIGDSVVGIIAQRLVRKLCPKCRKAREATDQEKKLLMVPASMPQTVYEPVGCEDCGGIGYRGRTAIYEIMPVTAKLRNRIHDKVTADELQEIAVSEGMSTLRMAAAKKVKEGITSCAEMIKVAYDYEAD</sequence>
<dbReference type="Proteomes" id="UP001652432">
    <property type="component" value="Unassembled WGS sequence"/>
</dbReference>
<dbReference type="InterPro" id="IPR027417">
    <property type="entry name" value="P-loop_NTPase"/>
</dbReference>
<comment type="similarity">
    <text evidence="1">Belongs to the GSP E family.</text>
</comment>